<evidence type="ECO:0000313" key="3">
    <source>
        <dbReference type="Proteomes" id="UP000027222"/>
    </source>
</evidence>
<dbReference type="AlphaFoldDB" id="A0A067SHN4"/>
<organism evidence="2 3">
    <name type="scientific">Galerina marginata (strain CBS 339.88)</name>
    <dbReference type="NCBI Taxonomy" id="685588"/>
    <lineage>
        <taxon>Eukaryota</taxon>
        <taxon>Fungi</taxon>
        <taxon>Dikarya</taxon>
        <taxon>Basidiomycota</taxon>
        <taxon>Agaricomycotina</taxon>
        <taxon>Agaricomycetes</taxon>
        <taxon>Agaricomycetidae</taxon>
        <taxon>Agaricales</taxon>
        <taxon>Agaricineae</taxon>
        <taxon>Strophariaceae</taxon>
        <taxon>Galerina</taxon>
    </lineage>
</organism>
<dbReference type="STRING" id="685588.A0A067SHN4"/>
<dbReference type="Proteomes" id="UP000027222">
    <property type="component" value="Unassembled WGS sequence"/>
</dbReference>
<name>A0A067SHN4_GALM3</name>
<protein>
    <recommendedName>
        <fullName evidence="4">JmjC domain-containing protein</fullName>
    </recommendedName>
</protein>
<proteinExistence type="predicted"/>
<feature type="compositionally biased region" description="Basic residues" evidence="1">
    <location>
        <begin position="503"/>
        <end position="514"/>
    </location>
</feature>
<evidence type="ECO:0008006" key="4">
    <source>
        <dbReference type="Google" id="ProtNLM"/>
    </source>
</evidence>
<feature type="region of interest" description="Disordered" evidence="1">
    <location>
        <begin position="491"/>
        <end position="514"/>
    </location>
</feature>
<evidence type="ECO:0000313" key="2">
    <source>
        <dbReference type="EMBL" id="KDR69502.1"/>
    </source>
</evidence>
<sequence>MASFEPRDALRHREKKRFTQDGQKFQYDIYDANGPPPIIFGRVGDVAEDGERVWYRENTKWEVASKEVDHIGRPIQKHPVCKSNRRLEGVEWKAQATWNTRKRKLDELHGVSHLNSVEQPTIHAEITCPGSKYGENSHVTKDFVAPVRPENSWILELRTLWTSPPISSITPIKSIGFDILQVLIYYPHILPKSPSDNSTLLLLEKPSKFSSSPTLGHVIRDLIHPDNHNVFDFVNQYGDPDVEYPEFILSMLRAGEGHAWDDSRRLYGALNIRESDIGIGSCHLDALPYSQEQESLVDKDGWASTWTPPGAISHTHMDFYGSMQYFIHFYGKKLWLLWPPTPRNLEWFSSQHKQRANGNRVLDCIHHLEGLQLHYVDNSETFFVLKPNTLHACISFTSSGHTGIQVWSLDHFDESCRMMEWGIQWLKTGFYSTLGQSRVELLEEADTLKEEVDTWHILAKRNPKHPSTVGVKEKVKGIMQRLSEVRSLINVPPRAPKPSCTSKGRKPLPKGKCS</sequence>
<dbReference type="HOGENOM" id="CLU_530012_0_0_1"/>
<keyword evidence="3" id="KW-1185">Reference proteome</keyword>
<dbReference type="OrthoDB" id="3020126at2759"/>
<dbReference type="Gene3D" id="2.60.120.650">
    <property type="entry name" value="Cupin"/>
    <property type="match status" value="1"/>
</dbReference>
<evidence type="ECO:0000256" key="1">
    <source>
        <dbReference type="SAM" id="MobiDB-lite"/>
    </source>
</evidence>
<dbReference type="SUPFAM" id="SSF51197">
    <property type="entry name" value="Clavaminate synthase-like"/>
    <property type="match status" value="1"/>
</dbReference>
<dbReference type="EMBL" id="KL142402">
    <property type="protein sequence ID" value="KDR69502.1"/>
    <property type="molecule type" value="Genomic_DNA"/>
</dbReference>
<gene>
    <name evidence="2" type="ORF">GALMADRAFT_215162</name>
</gene>
<reference evidence="3" key="1">
    <citation type="journal article" date="2014" name="Proc. Natl. Acad. Sci. U.S.A.">
        <title>Extensive sampling of basidiomycete genomes demonstrates inadequacy of the white-rot/brown-rot paradigm for wood decay fungi.</title>
        <authorList>
            <person name="Riley R."/>
            <person name="Salamov A.A."/>
            <person name="Brown D.W."/>
            <person name="Nagy L.G."/>
            <person name="Floudas D."/>
            <person name="Held B.W."/>
            <person name="Levasseur A."/>
            <person name="Lombard V."/>
            <person name="Morin E."/>
            <person name="Otillar R."/>
            <person name="Lindquist E.A."/>
            <person name="Sun H."/>
            <person name="LaButti K.M."/>
            <person name="Schmutz J."/>
            <person name="Jabbour D."/>
            <person name="Luo H."/>
            <person name="Baker S.E."/>
            <person name="Pisabarro A.G."/>
            <person name="Walton J.D."/>
            <person name="Blanchette R.A."/>
            <person name="Henrissat B."/>
            <person name="Martin F."/>
            <person name="Cullen D."/>
            <person name="Hibbett D.S."/>
            <person name="Grigoriev I.V."/>
        </authorList>
    </citation>
    <scope>NUCLEOTIDE SEQUENCE [LARGE SCALE GENOMIC DNA]</scope>
    <source>
        <strain evidence="3">CBS 339.88</strain>
    </source>
</reference>
<accession>A0A067SHN4</accession>